<evidence type="ECO:0000313" key="2">
    <source>
        <dbReference type="Proteomes" id="UP001359559"/>
    </source>
</evidence>
<keyword evidence="2" id="KW-1185">Reference proteome</keyword>
<accession>A0AAN9KLG2</accession>
<dbReference type="EMBL" id="JAYKXN010000001">
    <property type="protein sequence ID" value="KAK7319424.1"/>
    <property type="molecule type" value="Genomic_DNA"/>
</dbReference>
<protein>
    <submittedName>
        <fullName evidence="1">Uncharacterized protein</fullName>
    </submittedName>
</protein>
<proteinExistence type="predicted"/>
<gene>
    <name evidence="1" type="ORF">RJT34_04145</name>
</gene>
<dbReference type="AlphaFoldDB" id="A0AAN9KLG2"/>
<evidence type="ECO:0000313" key="1">
    <source>
        <dbReference type="EMBL" id="KAK7319424.1"/>
    </source>
</evidence>
<name>A0AAN9KLG2_CLITE</name>
<sequence length="181" mass="20078">MEYRVVYFSLHIVSPHIGGIRNGPKTLKPVPVLVLCNSYRYVGEERKSLDGMGGESVLAGTRVSVTVFFNACAKAKHPSPTENVAMLELKETFVIYSGLNRMPEGGMTCRRYYSSIEYSDGKVVWIGSFLYCCTWLWGSPASGRLQVHHICELDCISGAYKWSNRKMTSGPGYLSNQASSS</sequence>
<organism evidence="1 2">
    <name type="scientific">Clitoria ternatea</name>
    <name type="common">Butterfly pea</name>
    <dbReference type="NCBI Taxonomy" id="43366"/>
    <lineage>
        <taxon>Eukaryota</taxon>
        <taxon>Viridiplantae</taxon>
        <taxon>Streptophyta</taxon>
        <taxon>Embryophyta</taxon>
        <taxon>Tracheophyta</taxon>
        <taxon>Spermatophyta</taxon>
        <taxon>Magnoliopsida</taxon>
        <taxon>eudicotyledons</taxon>
        <taxon>Gunneridae</taxon>
        <taxon>Pentapetalae</taxon>
        <taxon>rosids</taxon>
        <taxon>fabids</taxon>
        <taxon>Fabales</taxon>
        <taxon>Fabaceae</taxon>
        <taxon>Papilionoideae</taxon>
        <taxon>50 kb inversion clade</taxon>
        <taxon>NPAAA clade</taxon>
        <taxon>indigoferoid/millettioid clade</taxon>
        <taxon>Phaseoleae</taxon>
        <taxon>Clitoria</taxon>
    </lineage>
</organism>
<reference evidence="1 2" key="1">
    <citation type="submission" date="2024-01" db="EMBL/GenBank/DDBJ databases">
        <title>The genomes of 5 underutilized Papilionoideae crops provide insights into root nodulation and disease resistance.</title>
        <authorList>
            <person name="Yuan L."/>
        </authorList>
    </citation>
    <scope>NUCLEOTIDE SEQUENCE [LARGE SCALE GENOMIC DNA]</scope>
    <source>
        <strain evidence="1">LY-2023</strain>
        <tissue evidence="1">Leaf</tissue>
    </source>
</reference>
<comment type="caution">
    <text evidence="1">The sequence shown here is derived from an EMBL/GenBank/DDBJ whole genome shotgun (WGS) entry which is preliminary data.</text>
</comment>
<dbReference type="Proteomes" id="UP001359559">
    <property type="component" value="Unassembled WGS sequence"/>
</dbReference>